<dbReference type="PATRIC" id="fig|585524.9.peg.1046"/>
<feature type="region of interest" description="Disordered" evidence="2">
    <location>
        <begin position="394"/>
        <end position="428"/>
    </location>
</feature>
<name>D4YSH1_9LACO</name>
<dbReference type="InterPro" id="IPR006343">
    <property type="entry name" value="DnaB/C_C"/>
</dbReference>
<evidence type="ECO:0000259" key="3">
    <source>
        <dbReference type="Pfam" id="PF07261"/>
    </source>
</evidence>
<dbReference type="Proteomes" id="UP000004069">
    <property type="component" value="Unassembled WGS sequence"/>
</dbReference>
<feature type="compositionally biased region" description="Basic and acidic residues" evidence="2">
    <location>
        <begin position="409"/>
        <end position="419"/>
    </location>
</feature>
<comment type="similarity">
    <text evidence="1">Belongs to the DnaB/DnaD family.</text>
</comment>
<dbReference type="EMBL" id="ADNY01000013">
    <property type="protein sequence ID" value="EFG55986.1"/>
    <property type="molecule type" value="Genomic_DNA"/>
</dbReference>
<organism evidence="5 6">
    <name type="scientific">Lactobacillus amylolyticus DSM 11664</name>
    <dbReference type="NCBI Taxonomy" id="585524"/>
    <lineage>
        <taxon>Bacteria</taxon>
        <taxon>Bacillati</taxon>
        <taxon>Bacillota</taxon>
        <taxon>Bacilli</taxon>
        <taxon>Lactobacillales</taxon>
        <taxon>Lactobacillaceae</taxon>
        <taxon>Lactobacillus</taxon>
    </lineage>
</organism>
<feature type="domain" description="DnaB/C C-terminal" evidence="3">
    <location>
        <begin position="317"/>
        <end position="388"/>
    </location>
</feature>
<evidence type="ECO:0000259" key="4">
    <source>
        <dbReference type="Pfam" id="PF25888"/>
    </source>
</evidence>
<evidence type="ECO:0000256" key="2">
    <source>
        <dbReference type="SAM" id="MobiDB-lite"/>
    </source>
</evidence>
<sequence length="447" mass="50896">MFETADPKQPFYVLNQIDLFPDDEQILIKLYQPLVGSTAIALYQTLIQNFNPYSILSDAQGIYSLQEQLDCNLKLLFRSLHKLEAVGLVQTYLVDNVVNQVLAFKLLKVPSSQEFFSTQLLASLLKEKVGNTAFHSLSHYFAKKTRSRQKKVKNARDISASFIEVFHLPGDEAINPSTEVIQAAQENTAPKVKTAEVNQNDHVDWGFMKDQFARYSIPSSEIDHKKAQILGVMQTYGLDEQEFIDESLPSLHGQQELDLRKIENLIAENYRSSHTRKQVNHELTQDSNQARPVKVSTDKQKLLQDATQMSPAEFLYQIKADKGGFASPGEKRTLNVLRSQYGLPSDLINVLVYACLTYDSMVSPNLAYRIANDWLQHGIASAPQALQYLEKRQEKRSKKPQRYGYNQPKHVEKGTDWSKKKAKTDSNVNSEDLKNFFKNLEDQNGSK</sequence>
<protein>
    <submittedName>
        <fullName evidence="5">Replication initiation and membrane attachment protein, DnaB/DnaD family</fullName>
    </submittedName>
</protein>
<evidence type="ECO:0000313" key="5">
    <source>
        <dbReference type="EMBL" id="EFG55986.1"/>
    </source>
</evidence>
<dbReference type="InterPro" id="IPR058660">
    <property type="entry name" value="WHD_DnaB"/>
</dbReference>
<keyword evidence="6" id="KW-1185">Reference proteome</keyword>
<comment type="caution">
    <text evidence="5">The sequence shown here is derived from an EMBL/GenBank/DDBJ whole genome shotgun (WGS) entry which is preliminary data.</text>
</comment>
<feature type="domain" description="Replicative helicase loading/DNA remodeling protein DnaB N-terminal winged helix" evidence="4">
    <location>
        <begin position="7"/>
        <end position="243"/>
    </location>
</feature>
<evidence type="ECO:0000256" key="1">
    <source>
        <dbReference type="ARBA" id="ARBA00093462"/>
    </source>
</evidence>
<reference evidence="5 6" key="1">
    <citation type="submission" date="2010-04" db="EMBL/GenBank/DDBJ databases">
        <authorList>
            <person name="Muzny D."/>
            <person name="Qin X."/>
            <person name="Deng J."/>
            <person name="Jiang H."/>
            <person name="Liu Y."/>
            <person name="Qu J."/>
            <person name="Song X.-Z."/>
            <person name="Zhang L."/>
            <person name="Thornton R."/>
            <person name="Coyle M."/>
            <person name="Francisco L."/>
            <person name="Jackson L."/>
            <person name="Javaid M."/>
            <person name="Korchina V."/>
            <person name="Kovar C."/>
            <person name="Mata R."/>
            <person name="Mathew T."/>
            <person name="Ngo R."/>
            <person name="Nguyen L."/>
            <person name="Nguyen N."/>
            <person name="Okwuonu G."/>
            <person name="Ongeri F."/>
            <person name="Pham C."/>
            <person name="Simmons D."/>
            <person name="Wilczek-Boney K."/>
            <person name="Hale W."/>
            <person name="Jakkamsetti A."/>
            <person name="Pham P."/>
            <person name="Ruth R."/>
            <person name="San Lucas F."/>
            <person name="Warren J."/>
            <person name="Zhang J."/>
            <person name="Zhao Z."/>
            <person name="Zhou C."/>
            <person name="Zhu D."/>
            <person name="Lee S."/>
            <person name="Bess C."/>
            <person name="Blankenburg K."/>
            <person name="Forbes L."/>
            <person name="Fu Q."/>
            <person name="Gubbala S."/>
            <person name="Hirani K."/>
            <person name="Jayaseelan J.C."/>
            <person name="Lara F."/>
            <person name="Munidasa M."/>
            <person name="Palculict T."/>
            <person name="Patil S."/>
            <person name="Pu L.-L."/>
            <person name="Saada N."/>
            <person name="Tang L."/>
            <person name="Weissenberger G."/>
            <person name="Zhu Y."/>
            <person name="Hemphill L."/>
            <person name="Shang Y."/>
            <person name="Youmans B."/>
            <person name="Ayvaz T."/>
            <person name="Ross M."/>
            <person name="Santibanez J."/>
            <person name="Aqrawi P."/>
            <person name="Gross S."/>
            <person name="Joshi V."/>
            <person name="Fowler G."/>
            <person name="Nazareth L."/>
            <person name="Reid J."/>
            <person name="Worley K."/>
            <person name="Petrosino J."/>
            <person name="Highlander S."/>
            <person name="Gibbs R."/>
        </authorList>
    </citation>
    <scope>NUCLEOTIDE SEQUENCE [LARGE SCALE GENOMIC DNA]</scope>
    <source>
        <strain evidence="5 6">DSM 11664</strain>
    </source>
</reference>
<dbReference type="OrthoDB" id="2082007at2"/>
<accession>D4YSH1</accession>
<dbReference type="STRING" id="83683.B1745_02225"/>
<dbReference type="eggNOG" id="COG3611">
    <property type="taxonomic scope" value="Bacteria"/>
</dbReference>
<dbReference type="AlphaFoldDB" id="D4YSH1"/>
<proteinExistence type="inferred from homology"/>
<dbReference type="RefSeq" id="WP_006351603.1">
    <property type="nucleotide sequence ID" value="NZ_ADNY01000013.1"/>
</dbReference>
<dbReference type="Pfam" id="PF25888">
    <property type="entry name" value="WHD_DnaB"/>
    <property type="match status" value="1"/>
</dbReference>
<feature type="region of interest" description="Disordered" evidence="2">
    <location>
        <begin position="273"/>
        <end position="293"/>
    </location>
</feature>
<gene>
    <name evidence="5" type="primary">dnaB2</name>
    <name evidence="5" type="ORF">HMPREF0493_0449</name>
</gene>
<evidence type="ECO:0000313" key="6">
    <source>
        <dbReference type="Proteomes" id="UP000004069"/>
    </source>
</evidence>
<dbReference type="Pfam" id="PF07261">
    <property type="entry name" value="DnaB_2"/>
    <property type="match status" value="1"/>
</dbReference>